<accession>A0A9X2JP82</accession>
<keyword evidence="5" id="KW-0560">Oxidoreductase</keyword>
<evidence type="ECO:0000256" key="1">
    <source>
        <dbReference type="ARBA" id="ARBA00001974"/>
    </source>
</evidence>
<feature type="domain" description="FAD dependent oxidoreductase" evidence="6">
    <location>
        <begin position="15"/>
        <end position="365"/>
    </location>
</feature>
<dbReference type="InterPro" id="IPR000447">
    <property type="entry name" value="G3P_DH_FAD-dep"/>
</dbReference>
<evidence type="ECO:0000313" key="8">
    <source>
        <dbReference type="Proteomes" id="UP001139477"/>
    </source>
</evidence>
<name>A0A9X2JP82_9RHOB</name>
<dbReference type="GO" id="GO:0004368">
    <property type="term" value="F:glycerol-3-phosphate dehydrogenase (quinone) activity"/>
    <property type="evidence" value="ECO:0007669"/>
    <property type="project" value="InterPro"/>
</dbReference>
<dbReference type="Gene3D" id="3.30.9.10">
    <property type="entry name" value="D-Amino Acid Oxidase, subunit A, domain 2"/>
    <property type="match status" value="1"/>
</dbReference>
<evidence type="ECO:0000256" key="2">
    <source>
        <dbReference type="ARBA" id="ARBA00007330"/>
    </source>
</evidence>
<keyword evidence="8" id="KW-1185">Reference proteome</keyword>
<protein>
    <submittedName>
        <fullName evidence="7">FAD-dependent oxidoreductase</fullName>
    </submittedName>
</protein>
<evidence type="ECO:0000256" key="5">
    <source>
        <dbReference type="ARBA" id="ARBA00023002"/>
    </source>
</evidence>
<dbReference type="EMBL" id="JAMYXC010000191">
    <property type="protein sequence ID" value="MCP1169303.1"/>
    <property type="molecule type" value="Genomic_DNA"/>
</dbReference>
<comment type="caution">
    <text evidence="7">The sequence shown here is derived from an EMBL/GenBank/DDBJ whole genome shotgun (WGS) entry which is preliminary data.</text>
</comment>
<dbReference type="AlphaFoldDB" id="A0A9X2JP82"/>
<gene>
    <name evidence="7" type="ORF">NHG85_12360</name>
</gene>
<comment type="similarity">
    <text evidence="2">Belongs to the FAD-dependent glycerol-3-phosphate dehydrogenase family.</text>
</comment>
<organism evidence="7 8">
    <name type="scientific">Limimaricola litoreus</name>
    <dbReference type="NCBI Taxonomy" id="2955316"/>
    <lineage>
        <taxon>Bacteria</taxon>
        <taxon>Pseudomonadati</taxon>
        <taxon>Pseudomonadota</taxon>
        <taxon>Alphaproteobacteria</taxon>
        <taxon>Rhodobacterales</taxon>
        <taxon>Paracoccaceae</taxon>
        <taxon>Limimaricola</taxon>
    </lineage>
</organism>
<sequence>MRRATLGDLGAARWDVLVIGGGIYGAMAAREAALRGLRTALVERADFGSGTSQNSLKIMHGGIRYVQHLDFARLRASARERAFWLRAAPDLVRPLKFVIPLVGHGTRGPAAFASVAALYGLGTVGIDGTLPGVRVVGRARAQALLGAMAPEEMTGAGVWHDGQIEDTGRLLMAALRAATQAGALVANYVEAEALLRTAGRVEGAALLDRIAGTRGDVRADITLCCAGPAAAGLTVSALGPEARSRFPCFARAMNLVIDRPAGPYALGVISRSRADAIVKRGGRMYFFVPWGGRLMIGTHESPHEGTDLRDGLDASSAFLDEINVICPGLHLRPDELLHVHRGLIPADVDDARTTVRRLRSGTVIDHEAEVGVGGLISCTGVKYTTARLVAARMVTLVQARLGKGLPPRQGAARSLATRLPVISEPSHAGLQNWAARIEMAVRDEMAMSLDDVLWRRSTIGESGALRGASGMHLWREAACAAQTLGLPLRIAP</sequence>
<dbReference type="PANTHER" id="PTHR11985:SF15">
    <property type="entry name" value="GLYCEROL-3-PHOSPHATE DEHYDROGENASE, MITOCHONDRIAL"/>
    <property type="match status" value="1"/>
</dbReference>
<proteinExistence type="inferred from homology"/>
<evidence type="ECO:0000256" key="3">
    <source>
        <dbReference type="ARBA" id="ARBA00022630"/>
    </source>
</evidence>
<dbReference type="InterPro" id="IPR036188">
    <property type="entry name" value="FAD/NAD-bd_sf"/>
</dbReference>
<dbReference type="SUPFAM" id="SSF51905">
    <property type="entry name" value="FAD/NAD(P)-binding domain"/>
    <property type="match status" value="1"/>
</dbReference>
<reference evidence="7" key="1">
    <citation type="submission" date="2022-06" db="EMBL/GenBank/DDBJ databases">
        <title>Limimaricola sediminis sp. nov., isolated from an intertidal sediment.</title>
        <authorList>
            <person name="Shao X."/>
        </authorList>
    </citation>
    <scope>NUCLEOTIDE SEQUENCE</scope>
    <source>
        <strain evidence="7">ASW11-118</strain>
    </source>
</reference>
<dbReference type="Pfam" id="PF01266">
    <property type="entry name" value="DAO"/>
    <property type="match status" value="1"/>
</dbReference>
<keyword evidence="3" id="KW-0285">Flavoprotein</keyword>
<dbReference type="RefSeq" id="WP_253332788.1">
    <property type="nucleotide sequence ID" value="NZ_JAMYXC010000191.1"/>
</dbReference>
<dbReference type="PRINTS" id="PR01001">
    <property type="entry name" value="FADG3PDH"/>
</dbReference>
<evidence type="ECO:0000256" key="4">
    <source>
        <dbReference type="ARBA" id="ARBA00022827"/>
    </source>
</evidence>
<evidence type="ECO:0000259" key="6">
    <source>
        <dbReference type="Pfam" id="PF01266"/>
    </source>
</evidence>
<keyword evidence="4" id="KW-0274">FAD</keyword>
<evidence type="ECO:0000313" key="7">
    <source>
        <dbReference type="EMBL" id="MCP1169303.1"/>
    </source>
</evidence>
<dbReference type="InterPro" id="IPR006076">
    <property type="entry name" value="FAD-dep_OxRdtase"/>
</dbReference>
<dbReference type="PANTHER" id="PTHR11985">
    <property type="entry name" value="GLYCEROL-3-PHOSPHATE DEHYDROGENASE"/>
    <property type="match status" value="1"/>
</dbReference>
<dbReference type="GO" id="GO:0006072">
    <property type="term" value="P:glycerol-3-phosphate metabolic process"/>
    <property type="evidence" value="ECO:0007669"/>
    <property type="project" value="InterPro"/>
</dbReference>
<dbReference type="Gene3D" id="3.50.50.60">
    <property type="entry name" value="FAD/NAD(P)-binding domain"/>
    <property type="match status" value="1"/>
</dbReference>
<dbReference type="Proteomes" id="UP001139477">
    <property type="component" value="Unassembled WGS sequence"/>
</dbReference>
<comment type="cofactor">
    <cofactor evidence="1">
        <name>FAD</name>
        <dbReference type="ChEBI" id="CHEBI:57692"/>
    </cofactor>
</comment>